<dbReference type="GO" id="GO:0016787">
    <property type="term" value="F:hydrolase activity"/>
    <property type="evidence" value="ECO:0007669"/>
    <property type="project" value="UniProtKB-KW"/>
</dbReference>
<dbReference type="InterPro" id="IPR000639">
    <property type="entry name" value="Epox_hydrolase-like"/>
</dbReference>
<reference evidence="4" key="1">
    <citation type="journal article" date="2018" name="Front. Microbiol.">
        <title>Genome-Based Analysis Reveals the Taxonomy and Diversity of the Family Idiomarinaceae.</title>
        <authorList>
            <person name="Liu Y."/>
            <person name="Lai Q."/>
            <person name="Shao Z."/>
        </authorList>
    </citation>
    <scope>NUCLEOTIDE SEQUENCE [LARGE SCALE GENOMIC DNA]</scope>
    <source>
        <strain evidence="4">AIS</strain>
    </source>
</reference>
<dbReference type="Proteomes" id="UP000286934">
    <property type="component" value="Unassembled WGS sequence"/>
</dbReference>
<dbReference type="Pfam" id="PF00561">
    <property type="entry name" value="Abhydrolase_1"/>
    <property type="match status" value="1"/>
</dbReference>
<keyword evidence="4" id="KW-1185">Reference proteome</keyword>
<gene>
    <name evidence="3" type="ORF">CWE13_02485</name>
</gene>
<evidence type="ECO:0000259" key="2">
    <source>
        <dbReference type="Pfam" id="PF00561"/>
    </source>
</evidence>
<dbReference type="OrthoDB" id="9808398at2"/>
<feature type="domain" description="AB hydrolase-1" evidence="2">
    <location>
        <begin position="21"/>
        <end position="248"/>
    </location>
</feature>
<dbReference type="PRINTS" id="PR00111">
    <property type="entry name" value="ABHYDROLASE"/>
</dbReference>
<evidence type="ECO:0000313" key="3">
    <source>
        <dbReference type="EMBL" id="RUO38529.1"/>
    </source>
</evidence>
<dbReference type="SUPFAM" id="SSF53474">
    <property type="entry name" value="alpha/beta-Hydrolases"/>
    <property type="match status" value="1"/>
</dbReference>
<evidence type="ECO:0000313" key="4">
    <source>
        <dbReference type="Proteomes" id="UP000286934"/>
    </source>
</evidence>
<dbReference type="PANTHER" id="PTHR46118">
    <property type="entry name" value="PROTEIN ABHD11"/>
    <property type="match status" value="1"/>
</dbReference>
<dbReference type="Gene3D" id="3.40.50.1820">
    <property type="entry name" value="alpha/beta hydrolase"/>
    <property type="match status" value="1"/>
</dbReference>
<dbReference type="PANTHER" id="PTHR46118:SF4">
    <property type="entry name" value="PROTEIN ABHD11"/>
    <property type="match status" value="1"/>
</dbReference>
<name>A0A432WXP4_9GAMM</name>
<comment type="caution">
    <text evidence="3">The sequence shown here is derived from an EMBL/GenBank/DDBJ whole genome shotgun (WGS) entry which is preliminary data.</text>
</comment>
<dbReference type="InterPro" id="IPR029058">
    <property type="entry name" value="AB_hydrolase_fold"/>
</dbReference>
<dbReference type="AlphaFoldDB" id="A0A432WXP4"/>
<accession>A0A432WXP4</accession>
<organism evidence="3 4">
    <name type="scientific">Aliidiomarina shirensis</name>
    <dbReference type="NCBI Taxonomy" id="1048642"/>
    <lineage>
        <taxon>Bacteria</taxon>
        <taxon>Pseudomonadati</taxon>
        <taxon>Pseudomonadota</taxon>
        <taxon>Gammaproteobacteria</taxon>
        <taxon>Alteromonadales</taxon>
        <taxon>Idiomarinaceae</taxon>
        <taxon>Aliidiomarina</taxon>
    </lineage>
</organism>
<dbReference type="PRINTS" id="PR00412">
    <property type="entry name" value="EPOXHYDRLASE"/>
</dbReference>
<protein>
    <submittedName>
        <fullName evidence="3">Alpha/beta hydrolase</fullName>
    </submittedName>
</protein>
<dbReference type="InterPro" id="IPR000073">
    <property type="entry name" value="AB_hydrolase_1"/>
</dbReference>
<evidence type="ECO:0000256" key="1">
    <source>
        <dbReference type="ARBA" id="ARBA00022801"/>
    </source>
</evidence>
<sequence length="267" mass="29908">MVQAVELNYEVTGEANAERATVVLIHGLFGDSDNLKSISRELQENYQVVNIELRNHGDSPWCETMTFIEMAADLEALLDKLKLDKAHILGHSLGGKVAMEFALEHPDRVHSLVIADIAPVAYDARHNTILDALEAVDLRNVNSRQDADKALAESIKEKGVRQFLLKNLQKEGDKWAWRMNLEGLRNCYEDLIGAPAQDGEFDAPVLFIRGGDSDYVQTQHRDAILSRFPQAESKTIAGTGHWLHAEKPSVFNGLVARFLEEHFPLNE</sequence>
<proteinExistence type="predicted"/>
<keyword evidence="1 3" id="KW-0378">Hydrolase</keyword>
<dbReference type="EMBL" id="PIPP01000001">
    <property type="protein sequence ID" value="RUO38529.1"/>
    <property type="molecule type" value="Genomic_DNA"/>
</dbReference>
<dbReference type="RefSeq" id="WP_126805747.1">
    <property type="nucleotide sequence ID" value="NZ_PIPP01000001.1"/>
</dbReference>